<evidence type="ECO:0000313" key="1">
    <source>
        <dbReference type="EMBL" id="KAJ3474450.1"/>
    </source>
</evidence>
<proteinExistence type="predicted"/>
<accession>A0ACC1QEW4</accession>
<keyword evidence="2" id="KW-1185">Reference proteome</keyword>
<sequence>MAPMSNSMSSSGTPHRPHRCRPSATLSTSAASEQVREARRKFQEREKAKDEKYARQQLRRRERADQNRDRAKIRKSTTGSTSTAKSSATSSRYAASQATEDSSQEKFDFGNTGSYDHTAAGQTPARADEVQFQRPKRRKTAKHKTNGVFTAFMLWLRTRLLRLGKH</sequence>
<organism evidence="1 2">
    <name type="scientific">Lecanicillium saksenae</name>
    <dbReference type="NCBI Taxonomy" id="468837"/>
    <lineage>
        <taxon>Eukaryota</taxon>
        <taxon>Fungi</taxon>
        <taxon>Dikarya</taxon>
        <taxon>Ascomycota</taxon>
        <taxon>Pezizomycotina</taxon>
        <taxon>Sordariomycetes</taxon>
        <taxon>Hypocreomycetidae</taxon>
        <taxon>Hypocreales</taxon>
        <taxon>Cordycipitaceae</taxon>
        <taxon>Lecanicillium</taxon>
    </lineage>
</organism>
<protein>
    <submittedName>
        <fullName evidence="1">Uncharacterized protein</fullName>
    </submittedName>
</protein>
<dbReference type="EMBL" id="JANAKD010002179">
    <property type="protein sequence ID" value="KAJ3474450.1"/>
    <property type="molecule type" value="Genomic_DNA"/>
</dbReference>
<name>A0ACC1QEW4_9HYPO</name>
<evidence type="ECO:0000313" key="2">
    <source>
        <dbReference type="Proteomes" id="UP001148737"/>
    </source>
</evidence>
<dbReference type="Proteomes" id="UP001148737">
    <property type="component" value="Unassembled WGS sequence"/>
</dbReference>
<comment type="caution">
    <text evidence="1">The sequence shown here is derived from an EMBL/GenBank/DDBJ whole genome shotgun (WGS) entry which is preliminary data.</text>
</comment>
<gene>
    <name evidence="1" type="ORF">NLG97_g9838</name>
</gene>
<reference evidence="1" key="1">
    <citation type="submission" date="2022-07" db="EMBL/GenBank/DDBJ databases">
        <title>Genome Sequence of Lecanicillium saksenae.</title>
        <authorList>
            <person name="Buettner E."/>
        </authorList>
    </citation>
    <scope>NUCLEOTIDE SEQUENCE</scope>
    <source>
        <strain evidence="1">VT-O1</strain>
    </source>
</reference>